<comment type="subunit">
    <text evidence="8">Interacts with CtaA.</text>
</comment>
<dbReference type="Proteomes" id="UP000282311">
    <property type="component" value="Unassembled WGS sequence"/>
</dbReference>
<dbReference type="CDD" id="cd13957">
    <property type="entry name" value="PT_UbiA_Cox10"/>
    <property type="match status" value="1"/>
</dbReference>
<comment type="miscellaneous">
    <text evidence="8">Carbon 2 of the heme B porphyrin ring is defined according to the Fischer nomenclature.</text>
</comment>
<dbReference type="AlphaFoldDB" id="A0A3B0CAU9"/>
<evidence type="ECO:0000256" key="4">
    <source>
        <dbReference type="ARBA" id="ARBA00022989"/>
    </source>
</evidence>
<feature type="transmembrane region" description="Helical" evidence="8">
    <location>
        <begin position="302"/>
        <end position="323"/>
    </location>
</feature>
<feature type="transmembrane region" description="Helical" evidence="8">
    <location>
        <begin position="151"/>
        <end position="167"/>
    </location>
</feature>
<keyword evidence="10" id="KW-1185">Reference proteome</keyword>
<evidence type="ECO:0000256" key="6">
    <source>
        <dbReference type="ARBA" id="ARBA00023136"/>
    </source>
</evidence>
<dbReference type="NCBIfam" id="TIGR01473">
    <property type="entry name" value="cyoE_ctaB"/>
    <property type="match status" value="1"/>
</dbReference>
<dbReference type="InterPro" id="IPR030470">
    <property type="entry name" value="UbiA_prenylTrfase_CS"/>
</dbReference>
<feature type="transmembrane region" description="Helical" evidence="8">
    <location>
        <begin position="174"/>
        <end position="194"/>
    </location>
</feature>
<comment type="function">
    <text evidence="8">Converts heme B (protoheme IX) to heme O by substitution of the vinyl group on carbon 2 of heme B porphyrin ring with a hydroxyethyl farnesyl side group.</text>
</comment>
<organism evidence="9 10">
    <name type="scientific">Paenibacillus ginsengarvi</name>
    <dbReference type="NCBI Taxonomy" id="400777"/>
    <lineage>
        <taxon>Bacteria</taxon>
        <taxon>Bacillati</taxon>
        <taxon>Bacillota</taxon>
        <taxon>Bacilli</taxon>
        <taxon>Bacillales</taxon>
        <taxon>Paenibacillaceae</taxon>
        <taxon>Paenibacillus</taxon>
    </lineage>
</organism>
<keyword evidence="2 8" id="KW-0808">Transferase</keyword>
<dbReference type="UniPathway" id="UPA00834">
    <property type="reaction ID" value="UER00712"/>
</dbReference>
<feature type="transmembrane region" description="Helical" evidence="8">
    <location>
        <begin position="80"/>
        <end position="101"/>
    </location>
</feature>
<dbReference type="HAMAP" id="MF_00154">
    <property type="entry name" value="CyoE_CtaB"/>
    <property type="match status" value="1"/>
</dbReference>
<evidence type="ECO:0000256" key="2">
    <source>
        <dbReference type="ARBA" id="ARBA00022679"/>
    </source>
</evidence>
<comment type="caution">
    <text evidence="9">The sequence shown here is derived from an EMBL/GenBank/DDBJ whole genome shotgun (WGS) entry which is preliminary data.</text>
</comment>
<comment type="catalytic activity">
    <reaction evidence="7 8">
        <text>heme b + (2E,6E)-farnesyl diphosphate + H2O = Fe(II)-heme o + diphosphate</text>
        <dbReference type="Rhea" id="RHEA:28070"/>
        <dbReference type="ChEBI" id="CHEBI:15377"/>
        <dbReference type="ChEBI" id="CHEBI:33019"/>
        <dbReference type="ChEBI" id="CHEBI:60344"/>
        <dbReference type="ChEBI" id="CHEBI:60530"/>
        <dbReference type="ChEBI" id="CHEBI:175763"/>
        <dbReference type="EC" id="2.5.1.141"/>
    </reaction>
</comment>
<keyword evidence="5 8" id="KW-0350">Heme biosynthesis</keyword>
<evidence type="ECO:0000256" key="3">
    <source>
        <dbReference type="ARBA" id="ARBA00022692"/>
    </source>
</evidence>
<evidence type="ECO:0000256" key="5">
    <source>
        <dbReference type="ARBA" id="ARBA00023133"/>
    </source>
</evidence>
<evidence type="ECO:0000256" key="7">
    <source>
        <dbReference type="ARBA" id="ARBA00047690"/>
    </source>
</evidence>
<dbReference type="Pfam" id="PF01040">
    <property type="entry name" value="UbiA"/>
    <property type="match status" value="1"/>
</dbReference>
<dbReference type="GO" id="GO:0008495">
    <property type="term" value="F:protoheme IX farnesyltransferase activity"/>
    <property type="evidence" value="ECO:0007669"/>
    <property type="project" value="UniProtKB-UniRule"/>
</dbReference>
<dbReference type="InterPro" id="IPR006369">
    <property type="entry name" value="Protohaem_IX_farnesylTrfase"/>
</dbReference>
<gene>
    <name evidence="8" type="primary">ctaB</name>
    <name evidence="9" type="ORF">D7M11_18625</name>
</gene>
<protein>
    <recommendedName>
        <fullName evidence="8">Protoheme IX farnesyltransferase</fullName>
        <ecNumber evidence="8">2.5.1.141</ecNumber>
    </recommendedName>
    <alternativeName>
        <fullName evidence="8">Heme B farnesyltransferase</fullName>
    </alternativeName>
    <alternativeName>
        <fullName evidence="8">Heme O synthase</fullName>
    </alternativeName>
</protein>
<evidence type="ECO:0000256" key="8">
    <source>
        <dbReference type="HAMAP-Rule" id="MF_00154"/>
    </source>
</evidence>
<feature type="transmembrane region" description="Helical" evidence="8">
    <location>
        <begin position="271"/>
        <end position="290"/>
    </location>
</feature>
<evidence type="ECO:0000256" key="1">
    <source>
        <dbReference type="ARBA" id="ARBA00004141"/>
    </source>
</evidence>
<keyword evidence="8" id="KW-1003">Cell membrane</keyword>
<dbReference type="GO" id="GO:0005886">
    <property type="term" value="C:plasma membrane"/>
    <property type="evidence" value="ECO:0007669"/>
    <property type="project" value="UniProtKB-SubCell"/>
</dbReference>
<keyword evidence="6 8" id="KW-0472">Membrane</keyword>
<keyword evidence="3 8" id="KW-0812">Transmembrane</keyword>
<dbReference type="Gene3D" id="1.10.357.140">
    <property type="entry name" value="UbiA prenyltransferase"/>
    <property type="match status" value="1"/>
</dbReference>
<reference evidence="9 10" key="1">
    <citation type="journal article" date="2007" name="Int. J. Syst. Evol. Microbiol.">
        <title>Paenibacillus ginsengarvi sp. nov., isolated from soil from ginseng cultivation.</title>
        <authorList>
            <person name="Yoon M.H."/>
            <person name="Ten L.N."/>
            <person name="Im W.T."/>
        </authorList>
    </citation>
    <scope>NUCLEOTIDE SEQUENCE [LARGE SCALE GENOMIC DNA]</scope>
    <source>
        <strain evidence="9 10">KCTC 13059</strain>
    </source>
</reference>
<feature type="transmembrane region" description="Helical" evidence="8">
    <location>
        <begin position="200"/>
        <end position="221"/>
    </location>
</feature>
<proteinExistence type="inferred from homology"/>
<sequence length="327" mass="36265">MNAIYGNIRWREIAGKGGHIVERVPNNTLSLDIQTRSFTKVVFDTIKIGIIKSNLIAMFAGLCMALYVEQLSIFDQIGPIVLALIGSSLVIGSAGVFNNLYDRDIDAVMERTRKRPTVTGQVGTKSGLMIGFSTAVLGTIVLYLASPLAALFGYLGLFLYVVPYTMWTKRRTIYNTEVGSLSGAMPPLIGWAAISNDITHPAALAIFLMMLIWQMPHFYAIAIRRMEEYRAANIPMLPVVKGIRRTYVQMNAYLVALLLSSLLFWSLHPVIALTNAALSVWWIVLSVSGYRRKPENKWANSMFGFSLLHITVLMLGIIGYSLIAPLL</sequence>
<feature type="transmembrane region" description="Helical" evidence="8">
    <location>
        <begin position="55"/>
        <end position="74"/>
    </location>
</feature>
<dbReference type="EC" id="2.5.1.141" evidence="8"/>
<accession>A0A3B0CAU9</accession>
<comment type="pathway">
    <text evidence="8">Porphyrin-containing compound metabolism; heme O biosynthesis; heme O from protoheme: step 1/1.</text>
</comment>
<comment type="subcellular location">
    <subcellularLocation>
        <location evidence="8">Cell membrane</location>
        <topology evidence="8">Multi-pass membrane protein</topology>
    </subcellularLocation>
    <subcellularLocation>
        <location evidence="1">Membrane</location>
        <topology evidence="1">Multi-pass membrane protein</topology>
    </subcellularLocation>
</comment>
<dbReference type="PROSITE" id="PS00943">
    <property type="entry name" value="UBIA"/>
    <property type="match status" value="1"/>
</dbReference>
<dbReference type="PANTHER" id="PTHR43448:SF2">
    <property type="entry name" value="PROTOHEME IX FARNESYLTRANSFERASE, MITOCHONDRIAL"/>
    <property type="match status" value="1"/>
</dbReference>
<feature type="transmembrane region" description="Helical" evidence="8">
    <location>
        <begin position="122"/>
        <end position="145"/>
    </location>
</feature>
<name>A0A3B0CAU9_9BACL</name>
<dbReference type="GO" id="GO:0048034">
    <property type="term" value="P:heme O biosynthetic process"/>
    <property type="evidence" value="ECO:0007669"/>
    <property type="project" value="UniProtKB-UniRule"/>
</dbReference>
<feature type="transmembrane region" description="Helical" evidence="8">
    <location>
        <begin position="246"/>
        <end position="265"/>
    </location>
</feature>
<evidence type="ECO:0000313" key="9">
    <source>
        <dbReference type="EMBL" id="RKN81991.1"/>
    </source>
</evidence>
<evidence type="ECO:0000313" key="10">
    <source>
        <dbReference type="Proteomes" id="UP000282311"/>
    </source>
</evidence>
<dbReference type="PANTHER" id="PTHR43448">
    <property type="entry name" value="PROTOHEME IX FARNESYLTRANSFERASE, MITOCHONDRIAL"/>
    <property type="match status" value="1"/>
</dbReference>
<comment type="similarity">
    <text evidence="8">Belongs to the UbiA prenyltransferase family. Protoheme IX farnesyltransferase subfamily.</text>
</comment>
<dbReference type="EMBL" id="RBAH01000013">
    <property type="protein sequence ID" value="RKN81991.1"/>
    <property type="molecule type" value="Genomic_DNA"/>
</dbReference>
<keyword evidence="4 8" id="KW-1133">Transmembrane helix</keyword>
<dbReference type="InterPro" id="IPR044878">
    <property type="entry name" value="UbiA_sf"/>
</dbReference>
<dbReference type="OrthoDB" id="9814417at2"/>
<dbReference type="InterPro" id="IPR000537">
    <property type="entry name" value="UbiA_prenyltransferase"/>
</dbReference>